<dbReference type="SUPFAM" id="SSF53822">
    <property type="entry name" value="Periplasmic binding protein-like I"/>
    <property type="match status" value="1"/>
</dbReference>
<name>A0A6L9UGB4_9HYPH</name>
<dbReference type="PROSITE" id="PS51318">
    <property type="entry name" value="TAT"/>
    <property type="match status" value="1"/>
</dbReference>
<dbReference type="InterPro" id="IPR028081">
    <property type="entry name" value="Leu-bd"/>
</dbReference>
<comment type="caution">
    <text evidence="5">The sequence shown here is derived from an EMBL/GenBank/DDBJ whole genome shotgun (WGS) entry which is preliminary data.</text>
</comment>
<dbReference type="InterPro" id="IPR006311">
    <property type="entry name" value="TAT_signal"/>
</dbReference>
<feature type="domain" description="Leucine-binding protein" evidence="4">
    <location>
        <begin position="69"/>
        <end position="415"/>
    </location>
</feature>
<dbReference type="RefSeq" id="WP_163992205.1">
    <property type="nucleotide sequence ID" value="NZ_WUEY01000020.1"/>
</dbReference>
<evidence type="ECO:0000259" key="4">
    <source>
        <dbReference type="Pfam" id="PF13458"/>
    </source>
</evidence>
<dbReference type="Gene3D" id="3.40.50.2300">
    <property type="match status" value="2"/>
</dbReference>
<accession>A0A6L9UGB4</accession>
<comment type="similarity">
    <text evidence="1">Belongs to the leucine-binding protein family.</text>
</comment>
<evidence type="ECO:0000313" key="5">
    <source>
        <dbReference type="EMBL" id="NEI73668.1"/>
    </source>
</evidence>
<evidence type="ECO:0000256" key="2">
    <source>
        <dbReference type="ARBA" id="ARBA00022729"/>
    </source>
</evidence>
<evidence type="ECO:0000256" key="1">
    <source>
        <dbReference type="ARBA" id="ARBA00010062"/>
    </source>
</evidence>
<reference evidence="5 6" key="1">
    <citation type="submission" date="2019-12" db="EMBL/GenBank/DDBJ databases">
        <title>Rhizobium genotypes associated with high levels of biological nitrogen fixation by grain legumes in a temperate-maritime cropping system.</title>
        <authorList>
            <person name="Maluk M."/>
            <person name="Francesc Ferrando Molina F."/>
            <person name="Lopez Del Egido L."/>
            <person name="Lafos M."/>
            <person name="Langarica-Fuentes A."/>
            <person name="Gebre Yohannes G."/>
            <person name="Young M.W."/>
            <person name="Martin P."/>
            <person name="Gantlett R."/>
            <person name="Kenicer G."/>
            <person name="Hawes C."/>
            <person name="Begg G.S."/>
            <person name="Quilliam R.S."/>
            <person name="Squire G.R."/>
            <person name="Poole P.S."/>
            <person name="Young P.W."/>
            <person name="Iannetta P.M."/>
            <person name="James E.K."/>
        </authorList>
    </citation>
    <scope>NUCLEOTIDE SEQUENCE [LARGE SCALE GENOMIC DNA]</scope>
    <source>
        <strain evidence="5 6">JHI1118</strain>
    </source>
</reference>
<dbReference type="PANTHER" id="PTHR30483:SF6">
    <property type="entry name" value="PERIPLASMIC BINDING PROTEIN OF ABC TRANSPORTER FOR NATURAL AMINO ACIDS"/>
    <property type="match status" value="1"/>
</dbReference>
<dbReference type="PANTHER" id="PTHR30483">
    <property type="entry name" value="LEUCINE-SPECIFIC-BINDING PROTEIN"/>
    <property type="match status" value="1"/>
</dbReference>
<keyword evidence="2" id="KW-0732">Signal</keyword>
<organism evidence="5 6">
    <name type="scientific">Rhizobium lusitanum</name>
    <dbReference type="NCBI Taxonomy" id="293958"/>
    <lineage>
        <taxon>Bacteria</taxon>
        <taxon>Pseudomonadati</taxon>
        <taxon>Pseudomonadota</taxon>
        <taxon>Alphaproteobacteria</taxon>
        <taxon>Hyphomicrobiales</taxon>
        <taxon>Rhizobiaceae</taxon>
        <taxon>Rhizobium/Agrobacterium group</taxon>
        <taxon>Rhizobium</taxon>
    </lineage>
</organism>
<dbReference type="Proteomes" id="UP000483035">
    <property type="component" value="Unassembled WGS sequence"/>
</dbReference>
<dbReference type="InterPro" id="IPR051010">
    <property type="entry name" value="BCAA_transport"/>
</dbReference>
<keyword evidence="3" id="KW-0029">Amino-acid transport</keyword>
<dbReference type="AlphaFoldDB" id="A0A6L9UGB4"/>
<keyword evidence="3" id="KW-0813">Transport</keyword>
<dbReference type="EMBL" id="WUEY01000020">
    <property type="protein sequence ID" value="NEI73668.1"/>
    <property type="molecule type" value="Genomic_DNA"/>
</dbReference>
<gene>
    <name evidence="5" type="ORF">GR212_29375</name>
</gene>
<protein>
    <submittedName>
        <fullName evidence="5">ABC transporter substrate-binding protein</fullName>
    </submittedName>
</protein>
<proteinExistence type="inferred from homology"/>
<dbReference type="InterPro" id="IPR028082">
    <property type="entry name" value="Peripla_BP_I"/>
</dbReference>
<evidence type="ECO:0000313" key="6">
    <source>
        <dbReference type="Proteomes" id="UP000483035"/>
    </source>
</evidence>
<sequence>MTEFNDRQGPLGASLSRRRVLQGMAGAAIVGATGFIDMPAAFAAGTSDFAPWFGPGGKEAGGDLIWVHGLNLSMTGQGADFGTSMERGARLATEVITASGGPKMSIALNDHQSGLVPPAVQGVRRLISQDKINSLASSYGAATEAIFPLTNQFGVTTFWTGGPSASGLNRPNVFVTIALWAVDATAGGIAYMAKQFKDAKRLAILGQTENGLPAVNDIAPKAWKEASGGDVVYKEVINAGGTDFSSSISQIRAAKPDVIFTTLYGNDGGFFIKQVREAGISAPILIIDLAPSGAQIAGSALSDNVYLATDGYQVANPNPYNQAFVKAYKAKHNADPGYFEANFFECTMVLWAAIQRAIKDGDTPGRGLALAKAIEKNPVFPSLYGGSADNAGEMTFNKDHSVTKPMGVFKIGDGGALTRVASIMKNSTEVQPA</sequence>
<dbReference type="GO" id="GO:0006865">
    <property type="term" value="P:amino acid transport"/>
    <property type="evidence" value="ECO:0007669"/>
    <property type="project" value="UniProtKB-KW"/>
</dbReference>
<dbReference type="Pfam" id="PF13458">
    <property type="entry name" value="Peripla_BP_6"/>
    <property type="match status" value="1"/>
</dbReference>
<evidence type="ECO:0000256" key="3">
    <source>
        <dbReference type="ARBA" id="ARBA00022970"/>
    </source>
</evidence>